<evidence type="ECO:0000259" key="6">
    <source>
        <dbReference type="Pfam" id="PF17843"/>
    </source>
</evidence>
<evidence type="ECO:0000256" key="2">
    <source>
        <dbReference type="ARBA" id="ARBA00022603"/>
    </source>
</evidence>
<evidence type="ECO:0000256" key="5">
    <source>
        <dbReference type="ARBA" id="ARBA00023194"/>
    </source>
</evidence>
<keyword evidence="3" id="KW-0808">Transferase</keyword>
<proteinExistence type="predicted"/>
<gene>
    <name evidence="7" type="ORF">A7J05_07945</name>
</gene>
<organism evidence="7 8">
    <name type="scientific">Streptomyces alfalfae</name>
    <dbReference type="NCBI Taxonomy" id="1642299"/>
    <lineage>
        <taxon>Bacteria</taxon>
        <taxon>Bacillati</taxon>
        <taxon>Actinomycetota</taxon>
        <taxon>Actinomycetes</taxon>
        <taxon>Kitasatosporales</taxon>
        <taxon>Streptomycetaceae</taxon>
        <taxon>Streptomyces</taxon>
    </lineage>
</organism>
<evidence type="ECO:0000256" key="4">
    <source>
        <dbReference type="ARBA" id="ARBA00022691"/>
    </source>
</evidence>
<dbReference type="Proteomes" id="UP000187191">
    <property type="component" value="Chromosome"/>
</dbReference>
<name>A0ABN4VDX6_9ACTN</name>
<protein>
    <recommendedName>
        <fullName evidence="6">Methyltransferase MycE N-terminal domain-containing protein</fullName>
    </recommendedName>
</protein>
<keyword evidence="4" id="KW-0949">S-adenosyl-L-methionine</keyword>
<keyword evidence="5" id="KW-0045">Antibiotic biosynthesis</keyword>
<dbReference type="InterPro" id="IPR029063">
    <property type="entry name" value="SAM-dependent_MTases_sf"/>
</dbReference>
<evidence type="ECO:0000313" key="8">
    <source>
        <dbReference type="Proteomes" id="UP000187191"/>
    </source>
</evidence>
<keyword evidence="8" id="KW-1185">Reference proteome</keyword>
<dbReference type="EMBL" id="CP015588">
    <property type="protein sequence ID" value="APY85651.1"/>
    <property type="molecule type" value="Genomic_DNA"/>
</dbReference>
<accession>A0ABN4VDX6</accession>
<keyword evidence="2" id="KW-0489">Methyltransferase</keyword>
<evidence type="ECO:0000256" key="3">
    <source>
        <dbReference type="ARBA" id="ARBA00022679"/>
    </source>
</evidence>
<reference evidence="7 8" key="1">
    <citation type="submission" date="2016-05" db="EMBL/GenBank/DDBJ databases">
        <authorList>
            <person name="Gu J."/>
        </authorList>
    </citation>
    <scope>NUCLEOTIDE SEQUENCE [LARGE SCALE GENOMIC DNA]</scope>
    <source>
        <strain evidence="7 8">ACCC40021</strain>
    </source>
</reference>
<dbReference type="Gene3D" id="3.40.50.150">
    <property type="entry name" value="Vaccinia Virus protein VP39"/>
    <property type="match status" value="1"/>
</dbReference>
<sequence>MTHALIAAADRGHADVAATVEKAGLRGVAAVPINEMLFRAHLDELAALDDAGEGSLVITLTHGGEETSVLVSVGPGGVEIGKAARPAEIPPTVIVQGVCEAALALYGPPERVSSAGPEIRWPSPHTMVPRLVRGPAVPRLFHAVVQRVVHVLERSRPAHLTELAVRHGTDKWGFLHQYTQHYERHFGHLRDRPVRICEIGVGGYGDPRAGGGSLSMWKEFFPRGLVYGVDIADKRALDRPRITTVRADQSDPEALRSMAEEFGPFDIIIDDGSHMSPHVITSFRTLFPYLVEDGVYAVEDLHGSYWPQLFEGSEDDLNDPAYTVGFLKQMVDGLNHEEFLKKETRVARPTDRTIKGMHFYHNLAFIEKGRNEEGGPIASVLREAPEILGVEGLQ</sequence>
<feature type="domain" description="Methyltransferase MycE N-terminal" evidence="6">
    <location>
        <begin position="2"/>
        <end position="116"/>
    </location>
</feature>
<dbReference type="SUPFAM" id="SSF53335">
    <property type="entry name" value="S-adenosyl-L-methionine-dependent methyltransferases"/>
    <property type="match status" value="1"/>
</dbReference>
<evidence type="ECO:0000313" key="7">
    <source>
        <dbReference type="EMBL" id="APY85651.1"/>
    </source>
</evidence>
<dbReference type="InterPro" id="IPR040800">
    <property type="entry name" value="MycE_N"/>
</dbReference>
<comment type="pathway">
    <text evidence="1">Antibiotic biosynthesis.</text>
</comment>
<dbReference type="Pfam" id="PF17843">
    <property type="entry name" value="MycE_N"/>
    <property type="match status" value="1"/>
</dbReference>
<evidence type="ECO:0000256" key="1">
    <source>
        <dbReference type="ARBA" id="ARBA00004792"/>
    </source>
</evidence>
<dbReference type="Gene3D" id="3.30.1050.30">
    <property type="match status" value="1"/>
</dbReference>